<sequence length="154" mass="16891">MNMLAHRHLPPTPQDAAIARVSGQALSRFAQARAPLKLRVTDSEQMEPIELPAGAVSLLMEILEAMAAGRGVTIIPENAELSTVQAAEVLNVSRPFLIKLLEDGAIPHRKVGKHRRVRMEDVMSYKAAIDTEREAALDQLAADAQEQDMGYRSK</sequence>
<keyword evidence="3" id="KW-1185">Reference proteome</keyword>
<dbReference type="KEGG" id="cid:P73_4663"/>
<dbReference type="InterPro" id="IPR010093">
    <property type="entry name" value="SinI_DNA-bd"/>
</dbReference>
<dbReference type="RefSeq" id="WP_007803221.1">
    <property type="nucleotide sequence ID" value="NZ_CP004395.1"/>
</dbReference>
<geneLocation type="plasmid" evidence="2 3">
    <name>pP73B</name>
</geneLocation>
<keyword evidence="2" id="KW-0614">Plasmid</keyword>
<dbReference type="Proteomes" id="UP000031521">
    <property type="component" value="Plasmid pP73B"/>
</dbReference>
<evidence type="ECO:0000313" key="3">
    <source>
        <dbReference type="Proteomes" id="UP000031521"/>
    </source>
</evidence>
<dbReference type="HOGENOM" id="CLU_106726_1_0_5"/>
<evidence type="ECO:0000259" key="1">
    <source>
        <dbReference type="Pfam" id="PF12728"/>
    </source>
</evidence>
<name>A0A0B5E139_9RHOB</name>
<dbReference type="Pfam" id="PF12728">
    <property type="entry name" value="HTH_17"/>
    <property type="match status" value="1"/>
</dbReference>
<gene>
    <name evidence="2" type="ORF">P73_4663</name>
</gene>
<dbReference type="NCBIfam" id="TIGR01764">
    <property type="entry name" value="excise"/>
    <property type="match status" value="1"/>
</dbReference>
<dbReference type="EMBL" id="CP004395">
    <property type="protein sequence ID" value="AJE49378.1"/>
    <property type="molecule type" value="Genomic_DNA"/>
</dbReference>
<proteinExistence type="predicted"/>
<evidence type="ECO:0000313" key="2">
    <source>
        <dbReference type="EMBL" id="AJE49378.1"/>
    </source>
</evidence>
<dbReference type="GeneID" id="31848420"/>
<dbReference type="OrthoDB" id="26212at2"/>
<protein>
    <submittedName>
        <fullName evidence="2">Excisionase</fullName>
    </submittedName>
</protein>
<reference evidence="2 3" key="1">
    <citation type="journal article" date="2014" name="Int. J. Syst. Evol. Microbiol.">
        <title>Celeribacter indicus sp. nov., a polycyclic aromatic hydrocarbon-degrading bacterium from deep-sea sediment and reclassification of Huaishuia halophila as Celeribacter halophilus comb. nov.</title>
        <authorList>
            <person name="Lai Q."/>
            <person name="Cao J."/>
            <person name="Yuan J."/>
            <person name="Li F."/>
            <person name="Shao Z."/>
        </authorList>
    </citation>
    <scope>NUCLEOTIDE SEQUENCE [LARGE SCALE GENOMIC DNA]</scope>
    <source>
        <strain evidence="2">P73</strain>
        <plasmid evidence="3">Plasmid pP73B</plasmid>
    </source>
</reference>
<dbReference type="InterPro" id="IPR041657">
    <property type="entry name" value="HTH_17"/>
</dbReference>
<dbReference type="AlphaFoldDB" id="A0A0B5E139"/>
<organism evidence="2 3">
    <name type="scientific">Celeribacter indicus</name>
    <dbReference type="NCBI Taxonomy" id="1208324"/>
    <lineage>
        <taxon>Bacteria</taxon>
        <taxon>Pseudomonadati</taxon>
        <taxon>Pseudomonadota</taxon>
        <taxon>Alphaproteobacteria</taxon>
        <taxon>Rhodobacterales</taxon>
        <taxon>Roseobacteraceae</taxon>
        <taxon>Celeribacter</taxon>
    </lineage>
</organism>
<dbReference type="GO" id="GO:0003677">
    <property type="term" value="F:DNA binding"/>
    <property type="evidence" value="ECO:0007669"/>
    <property type="project" value="InterPro"/>
</dbReference>
<feature type="domain" description="Helix-turn-helix" evidence="1">
    <location>
        <begin position="81"/>
        <end position="127"/>
    </location>
</feature>
<accession>A0A0B5E139</accession>